<feature type="region of interest" description="Disordered" evidence="1">
    <location>
        <begin position="1"/>
        <end position="47"/>
    </location>
</feature>
<accession>A0AAN6MB75</accession>
<dbReference type="Proteomes" id="UP001303889">
    <property type="component" value="Unassembled WGS sequence"/>
</dbReference>
<evidence type="ECO:0000313" key="3">
    <source>
        <dbReference type="EMBL" id="KAK3896846.1"/>
    </source>
</evidence>
<dbReference type="GO" id="GO:0004523">
    <property type="term" value="F:RNA-DNA hybrid ribonuclease activity"/>
    <property type="evidence" value="ECO:0007669"/>
    <property type="project" value="InterPro"/>
</dbReference>
<dbReference type="InterPro" id="IPR002156">
    <property type="entry name" value="RNaseH_domain"/>
</dbReference>
<reference evidence="3" key="2">
    <citation type="submission" date="2023-05" db="EMBL/GenBank/DDBJ databases">
        <authorList>
            <consortium name="Lawrence Berkeley National Laboratory"/>
            <person name="Steindorff A."/>
            <person name="Hensen N."/>
            <person name="Bonometti L."/>
            <person name="Westerberg I."/>
            <person name="Brannstrom I.O."/>
            <person name="Guillou S."/>
            <person name="Cros-Aarteil S."/>
            <person name="Calhoun S."/>
            <person name="Haridas S."/>
            <person name="Kuo A."/>
            <person name="Mondo S."/>
            <person name="Pangilinan J."/>
            <person name="Riley R."/>
            <person name="Labutti K."/>
            <person name="Andreopoulos B."/>
            <person name="Lipzen A."/>
            <person name="Chen C."/>
            <person name="Yanf M."/>
            <person name="Daum C."/>
            <person name="Ng V."/>
            <person name="Clum A."/>
            <person name="Ohm R."/>
            <person name="Martin F."/>
            <person name="Silar P."/>
            <person name="Natvig D."/>
            <person name="Lalanne C."/>
            <person name="Gautier V."/>
            <person name="Ament-Velasquez S.L."/>
            <person name="Kruys A."/>
            <person name="Hutchinson M.I."/>
            <person name="Powell A.J."/>
            <person name="Barry K."/>
            <person name="Miller A.N."/>
            <person name="Grigoriev I.V."/>
            <person name="Debuchy R."/>
            <person name="Gladieux P."/>
            <person name="Thoren M.H."/>
            <person name="Johannesson H."/>
        </authorList>
    </citation>
    <scope>NUCLEOTIDE SEQUENCE</scope>
    <source>
        <strain evidence="3">CBS 103.79</strain>
    </source>
</reference>
<dbReference type="SUPFAM" id="SSF53098">
    <property type="entry name" value="Ribonuclease H-like"/>
    <property type="match status" value="1"/>
</dbReference>
<feature type="compositionally biased region" description="Basic and acidic residues" evidence="1">
    <location>
        <begin position="12"/>
        <end position="22"/>
    </location>
</feature>
<sequence length="229" mass="25391">MTRSGRRRPRRQREPASPDREPSPQVPAAREYSPPYLDPNTGHRAHHPATGREAIHVVSLGDYYELNGIPPDDIEVTGLFGFTNTRCPYSESDPICSCGRYSYHLNSLVVAVDGACPGSCRVNNVVVKSDSAYLVNGASKSLKKWQGNGWQTANRTAVKNRDLWEELARRIEEFKGLEAEVEFWLVPRDMNTEADALANEGLRSGMCLGEDGLEVIGREWEFEGGGLGL</sequence>
<evidence type="ECO:0000313" key="4">
    <source>
        <dbReference type="Proteomes" id="UP001303889"/>
    </source>
</evidence>
<dbReference type="EMBL" id="MU856373">
    <property type="protein sequence ID" value="KAK3896846.1"/>
    <property type="molecule type" value="Genomic_DNA"/>
</dbReference>
<protein>
    <recommendedName>
        <fullName evidence="2">RNase H type-1 domain-containing protein</fullName>
    </recommendedName>
</protein>
<evidence type="ECO:0000256" key="1">
    <source>
        <dbReference type="SAM" id="MobiDB-lite"/>
    </source>
</evidence>
<reference evidence="3" key="1">
    <citation type="journal article" date="2023" name="Mol. Phylogenet. Evol.">
        <title>Genome-scale phylogeny and comparative genomics of the fungal order Sordariales.</title>
        <authorList>
            <person name="Hensen N."/>
            <person name="Bonometti L."/>
            <person name="Westerberg I."/>
            <person name="Brannstrom I.O."/>
            <person name="Guillou S."/>
            <person name="Cros-Aarteil S."/>
            <person name="Calhoun S."/>
            <person name="Haridas S."/>
            <person name="Kuo A."/>
            <person name="Mondo S."/>
            <person name="Pangilinan J."/>
            <person name="Riley R."/>
            <person name="LaButti K."/>
            <person name="Andreopoulos B."/>
            <person name="Lipzen A."/>
            <person name="Chen C."/>
            <person name="Yan M."/>
            <person name="Daum C."/>
            <person name="Ng V."/>
            <person name="Clum A."/>
            <person name="Steindorff A."/>
            <person name="Ohm R.A."/>
            <person name="Martin F."/>
            <person name="Silar P."/>
            <person name="Natvig D.O."/>
            <person name="Lalanne C."/>
            <person name="Gautier V."/>
            <person name="Ament-Velasquez S.L."/>
            <person name="Kruys A."/>
            <person name="Hutchinson M.I."/>
            <person name="Powell A.J."/>
            <person name="Barry K."/>
            <person name="Miller A.N."/>
            <person name="Grigoriev I.V."/>
            <person name="Debuchy R."/>
            <person name="Gladieux P."/>
            <person name="Hiltunen Thoren M."/>
            <person name="Johannesson H."/>
        </authorList>
    </citation>
    <scope>NUCLEOTIDE SEQUENCE</scope>
    <source>
        <strain evidence="3">CBS 103.79</strain>
    </source>
</reference>
<gene>
    <name evidence="3" type="ORF">C8A05DRAFT_20266</name>
</gene>
<dbReference type="Pfam" id="PF00075">
    <property type="entry name" value="RNase_H"/>
    <property type="match status" value="1"/>
</dbReference>
<organism evidence="3 4">
    <name type="scientific">Staphylotrichum tortipilum</name>
    <dbReference type="NCBI Taxonomy" id="2831512"/>
    <lineage>
        <taxon>Eukaryota</taxon>
        <taxon>Fungi</taxon>
        <taxon>Dikarya</taxon>
        <taxon>Ascomycota</taxon>
        <taxon>Pezizomycotina</taxon>
        <taxon>Sordariomycetes</taxon>
        <taxon>Sordariomycetidae</taxon>
        <taxon>Sordariales</taxon>
        <taxon>Chaetomiaceae</taxon>
        <taxon>Staphylotrichum</taxon>
    </lineage>
</organism>
<feature type="compositionally biased region" description="Basic residues" evidence="1">
    <location>
        <begin position="1"/>
        <end position="11"/>
    </location>
</feature>
<comment type="caution">
    <text evidence="3">The sequence shown here is derived from an EMBL/GenBank/DDBJ whole genome shotgun (WGS) entry which is preliminary data.</text>
</comment>
<dbReference type="AlphaFoldDB" id="A0AAN6MB75"/>
<dbReference type="InterPro" id="IPR036397">
    <property type="entry name" value="RNaseH_sf"/>
</dbReference>
<keyword evidence="4" id="KW-1185">Reference proteome</keyword>
<feature type="domain" description="RNase H type-1" evidence="2">
    <location>
        <begin position="75"/>
        <end position="203"/>
    </location>
</feature>
<evidence type="ECO:0000259" key="2">
    <source>
        <dbReference type="PROSITE" id="PS50879"/>
    </source>
</evidence>
<dbReference type="GO" id="GO:0003676">
    <property type="term" value="F:nucleic acid binding"/>
    <property type="evidence" value="ECO:0007669"/>
    <property type="project" value="InterPro"/>
</dbReference>
<name>A0AAN6MB75_9PEZI</name>
<dbReference type="PROSITE" id="PS50879">
    <property type="entry name" value="RNASE_H_1"/>
    <property type="match status" value="1"/>
</dbReference>
<proteinExistence type="predicted"/>
<dbReference type="InterPro" id="IPR012337">
    <property type="entry name" value="RNaseH-like_sf"/>
</dbReference>
<dbReference type="Gene3D" id="3.30.420.10">
    <property type="entry name" value="Ribonuclease H-like superfamily/Ribonuclease H"/>
    <property type="match status" value="1"/>
</dbReference>